<evidence type="ECO:0000313" key="3">
    <source>
        <dbReference type="Proteomes" id="UP000232222"/>
    </source>
</evidence>
<keyword evidence="2" id="KW-0645">Protease</keyword>
<dbReference type="GO" id="GO:0004175">
    <property type="term" value="F:endopeptidase activity"/>
    <property type="evidence" value="ECO:0007669"/>
    <property type="project" value="UniProtKB-ARBA"/>
</dbReference>
<accession>A0A2K8NS39</accession>
<organism evidence="2 3">
    <name type="scientific">Entomoplasma freundtii</name>
    <dbReference type="NCBI Taxonomy" id="74700"/>
    <lineage>
        <taxon>Bacteria</taxon>
        <taxon>Bacillati</taxon>
        <taxon>Mycoplasmatota</taxon>
        <taxon>Mollicutes</taxon>
        <taxon>Entomoplasmatales</taxon>
        <taxon>Entomoplasmataceae</taxon>
        <taxon>Entomoplasma</taxon>
    </lineage>
</organism>
<gene>
    <name evidence="2" type="ORF">EFREU_v1c06090</name>
</gene>
<dbReference type="Proteomes" id="UP000232222">
    <property type="component" value="Chromosome"/>
</dbReference>
<evidence type="ECO:0000313" key="2">
    <source>
        <dbReference type="EMBL" id="ATZ16629.1"/>
    </source>
</evidence>
<dbReference type="AlphaFoldDB" id="A0A2K8NS39"/>
<dbReference type="GO" id="GO:0080120">
    <property type="term" value="P:CAAX-box protein maturation"/>
    <property type="evidence" value="ECO:0007669"/>
    <property type="project" value="UniProtKB-ARBA"/>
</dbReference>
<feature type="domain" description="CAAX prenyl protease 2/Lysostaphin resistance protein A-like" evidence="1">
    <location>
        <begin position="223"/>
        <end position="312"/>
    </location>
</feature>
<dbReference type="EMBL" id="CP024962">
    <property type="protein sequence ID" value="ATZ16629.1"/>
    <property type="molecule type" value="Genomic_DNA"/>
</dbReference>
<dbReference type="Pfam" id="PF02517">
    <property type="entry name" value="Rce1-like"/>
    <property type="match status" value="1"/>
</dbReference>
<keyword evidence="2" id="KW-0378">Hydrolase</keyword>
<proteinExistence type="predicted"/>
<dbReference type="OrthoDB" id="398378at2"/>
<keyword evidence="3" id="KW-1185">Reference proteome</keyword>
<dbReference type="KEGG" id="efr:EFREU_v1c06090"/>
<evidence type="ECO:0000259" key="1">
    <source>
        <dbReference type="Pfam" id="PF02517"/>
    </source>
</evidence>
<dbReference type="RefSeq" id="WP_100609700.1">
    <property type="nucleotide sequence ID" value="NZ_CP024962.1"/>
</dbReference>
<sequence>MALKKIKNQTGNKPSLLTPNNDFPFSFGLYKFRFDGWLFVGLNLLVPLIALFTIRFTLGFDKTGQLIYIGLNLFCFVLSMVYFLYKDSKLFMKSGLFIFYALQIMNPLIMLTIGGLGLSLIKNDSPWRDVWTMGVQVATEIVIIIWAFRSTLDLKERVKNTFKNDLKKLLAIVAIGTIVIFGASFLYGLATKGTVLGGDSDNQNSLIGKLREPGLGIGVKITTLLLLAIFTIGVAPLAEELAIRHAWYIGCGNRTIAWLTSALFFALIHVSSGDVEHLLNYFIAGFILSTIFNLSKGNVTHSWLTHLSYNAIGYIAVVASL</sequence>
<dbReference type="GO" id="GO:0006508">
    <property type="term" value="P:proteolysis"/>
    <property type="evidence" value="ECO:0007669"/>
    <property type="project" value="UniProtKB-KW"/>
</dbReference>
<name>A0A2K8NS39_9MOLU</name>
<dbReference type="InterPro" id="IPR003675">
    <property type="entry name" value="Rce1/LyrA-like_dom"/>
</dbReference>
<reference evidence="2 3" key="1">
    <citation type="submission" date="2017-11" db="EMBL/GenBank/DDBJ databases">
        <title>Genome sequence of Entomoplasma freundtii BARC 318 (ATCC 51999).</title>
        <authorList>
            <person name="Lo W.-S."/>
            <person name="Gasparich G.E."/>
            <person name="Kuo C.-H."/>
        </authorList>
    </citation>
    <scope>NUCLEOTIDE SEQUENCE [LARGE SCALE GENOMIC DNA]</scope>
    <source>
        <strain evidence="2 3">BARC 318</strain>
    </source>
</reference>
<protein>
    <submittedName>
        <fullName evidence="2">CAAX amino terminal membrane bound protease</fullName>
    </submittedName>
</protein>